<dbReference type="STRING" id="520764.AN618_21020"/>
<dbReference type="InterPro" id="IPR023090">
    <property type="entry name" value="UPF0702_alpha/beta_dom_sf"/>
</dbReference>
<dbReference type="FunCoup" id="A0A140L352">
    <property type="interactions" value="22"/>
</dbReference>
<dbReference type="PANTHER" id="PTHR34582:SF2">
    <property type="entry name" value="UPF0702 TRANSMEMBRANE PROTEIN YDFR"/>
    <property type="match status" value="1"/>
</dbReference>
<keyword evidence="4 7" id="KW-0812">Transmembrane</keyword>
<comment type="caution">
    <text evidence="9">The sequence shown here is derived from an EMBL/GenBank/DDBJ whole genome shotgun (WGS) entry which is preliminary data.</text>
</comment>
<accession>A0A140L352</accession>
<evidence type="ECO:0000256" key="2">
    <source>
        <dbReference type="ARBA" id="ARBA00006448"/>
    </source>
</evidence>
<feature type="transmembrane region" description="Helical" evidence="7">
    <location>
        <begin position="37"/>
        <end position="56"/>
    </location>
</feature>
<evidence type="ECO:0000256" key="1">
    <source>
        <dbReference type="ARBA" id="ARBA00004651"/>
    </source>
</evidence>
<proteinExistence type="inferred from homology"/>
<evidence type="ECO:0000313" key="9">
    <source>
        <dbReference type="EMBL" id="KXG74977.1"/>
    </source>
</evidence>
<evidence type="ECO:0000256" key="6">
    <source>
        <dbReference type="ARBA" id="ARBA00023136"/>
    </source>
</evidence>
<dbReference type="Pfam" id="PF04239">
    <property type="entry name" value="DUF421"/>
    <property type="match status" value="1"/>
</dbReference>
<dbReference type="AlphaFoldDB" id="A0A140L352"/>
<dbReference type="Proteomes" id="UP000070427">
    <property type="component" value="Unassembled WGS sequence"/>
</dbReference>
<comment type="similarity">
    <text evidence="2">Belongs to the UPF0702 family.</text>
</comment>
<keyword evidence="5 7" id="KW-1133">Transmembrane helix</keyword>
<dbReference type="RefSeq" id="WP_066354737.1">
    <property type="nucleotide sequence ID" value="NZ_LOED01000035.1"/>
</dbReference>
<dbReference type="InterPro" id="IPR007353">
    <property type="entry name" value="DUF421"/>
</dbReference>
<feature type="transmembrane region" description="Helical" evidence="7">
    <location>
        <begin position="12"/>
        <end position="30"/>
    </location>
</feature>
<dbReference type="InParanoid" id="A0A140L352"/>
<comment type="subcellular location">
    <subcellularLocation>
        <location evidence="1">Cell membrane</location>
        <topology evidence="1">Multi-pass membrane protein</topology>
    </subcellularLocation>
</comment>
<evidence type="ECO:0000256" key="4">
    <source>
        <dbReference type="ARBA" id="ARBA00022692"/>
    </source>
</evidence>
<keyword evidence="6 7" id="KW-0472">Membrane</keyword>
<dbReference type="OrthoDB" id="1682423at2"/>
<organism evidence="9 10">
    <name type="scientific">Fervidicola ferrireducens</name>
    <dbReference type="NCBI Taxonomy" id="520764"/>
    <lineage>
        <taxon>Bacteria</taxon>
        <taxon>Bacillati</taxon>
        <taxon>Bacillota</taxon>
        <taxon>Clostridia</taxon>
        <taxon>Thermosediminibacterales</taxon>
        <taxon>Thermosediminibacteraceae</taxon>
        <taxon>Fervidicola</taxon>
    </lineage>
</organism>
<sequence>MSGQLKEFALLSLRSAILFAVSLVLVRIMGKRTIAQLSPFDLILIIIMGSAIAIPLEDFKISLRFGIVPVVVMSVLNYILAIIITKNRKLENVLQGTSTVLVKDGEVITRNLKKERITVADLLILLREKNITDINDVQEATIEPNGKLSILKKKEREAVTLKDLGLTPSSGIFPTVVVHQGRVVKDNLEILGVGVEVLLSELRKKGISRLSEVKAAWFDEEGQLETDIVGNGRFRRRAERHDGFFSKLGVSADTIKKEFGIDPYLFLDAVSLGLKDEEISNLLGYEVKKVKELRERLGNVGSEIGLYYKKDLPE</sequence>
<feature type="transmembrane region" description="Helical" evidence="7">
    <location>
        <begin position="62"/>
        <end position="84"/>
    </location>
</feature>
<dbReference type="GO" id="GO:0005886">
    <property type="term" value="C:plasma membrane"/>
    <property type="evidence" value="ECO:0007669"/>
    <property type="project" value="UniProtKB-SubCell"/>
</dbReference>
<reference evidence="9 10" key="1">
    <citation type="submission" date="2015-12" db="EMBL/GenBank/DDBJ databases">
        <title>Draft genome sequnece of Fervidicola ferrireducens strain Y170.</title>
        <authorList>
            <person name="Patel B.K."/>
        </authorList>
    </citation>
    <scope>NUCLEOTIDE SEQUENCE [LARGE SCALE GENOMIC DNA]</scope>
    <source>
        <strain evidence="9 10">Y170</strain>
    </source>
</reference>
<evidence type="ECO:0000313" key="10">
    <source>
        <dbReference type="Proteomes" id="UP000070427"/>
    </source>
</evidence>
<gene>
    <name evidence="9" type="ORF">AN618_21020</name>
</gene>
<keyword evidence="3" id="KW-1003">Cell membrane</keyword>
<evidence type="ECO:0000256" key="7">
    <source>
        <dbReference type="SAM" id="Phobius"/>
    </source>
</evidence>
<evidence type="ECO:0000256" key="5">
    <source>
        <dbReference type="ARBA" id="ARBA00022989"/>
    </source>
</evidence>
<keyword evidence="10" id="KW-1185">Reference proteome</keyword>
<dbReference type="PANTHER" id="PTHR34582">
    <property type="entry name" value="UPF0702 TRANSMEMBRANE PROTEIN YCAP"/>
    <property type="match status" value="1"/>
</dbReference>
<protein>
    <recommendedName>
        <fullName evidence="8">YetF C-terminal domain-containing protein</fullName>
    </recommendedName>
</protein>
<feature type="domain" description="YetF C-terminal" evidence="8">
    <location>
        <begin position="85"/>
        <end position="191"/>
    </location>
</feature>
<dbReference type="Gene3D" id="3.30.240.20">
    <property type="entry name" value="bsu07140 like domains"/>
    <property type="match status" value="2"/>
</dbReference>
<name>A0A140L352_9FIRM</name>
<dbReference type="EMBL" id="LOED01000035">
    <property type="protein sequence ID" value="KXG74977.1"/>
    <property type="molecule type" value="Genomic_DNA"/>
</dbReference>
<evidence type="ECO:0000259" key="8">
    <source>
        <dbReference type="Pfam" id="PF04239"/>
    </source>
</evidence>
<evidence type="ECO:0000256" key="3">
    <source>
        <dbReference type="ARBA" id="ARBA00022475"/>
    </source>
</evidence>